<evidence type="ECO:0000256" key="1">
    <source>
        <dbReference type="SAM" id="MobiDB-lite"/>
    </source>
</evidence>
<gene>
    <name evidence="2" type="ORF">VaNZ11_011293</name>
</gene>
<feature type="compositionally biased region" description="Basic and acidic residues" evidence="1">
    <location>
        <begin position="179"/>
        <end position="189"/>
    </location>
</feature>
<protein>
    <submittedName>
        <fullName evidence="2">Uncharacterized protein</fullName>
    </submittedName>
</protein>
<keyword evidence="3" id="KW-1185">Reference proteome</keyword>
<reference evidence="2 3" key="1">
    <citation type="journal article" date="2023" name="IScience">
        <title>Expanded male sex-determining region conserved during the evolution of homothallism in the green alga Volvox.</title>
        <authorList>
            <person name="Yamamoto K."/>
            <person name="Matsuzaki R."/>
            <person name="Mahakham W."/>
            <person name="Heman W."/>
            <person name="Sekimoto H."/>
            <person name="Kawachi M."/>
            <person name="Minakuchi Y."/>
            <person name="Toyoda A."/>
            <person name="Nozaki H."/>
        </authorList>
    </citation>
    <scope>NUCLEOTIDE SEQUENCE [LARGE SCALE GENOMIC DNA]</scope>
    <source>
        <strain evidence="2 3">NIES-4468</strain>
    </source>
</reference>
<feature type="compositionally biased region" description="Low complexity" evidence="1">
    <location>
        <begin position="125"/>
        <end position="156"/>
    </location>
</feature>
<accession>A0ABQ5SBT6</accession>
<dbReference type="Proteomes" id="UP001165090">
    <property type="component" value="Unassembled WGS sequence"/>
</dbReference>
<organism evidence="2 3">
    <name type="scientific">Volvox africanus</name>
    <dbReference type="NCBI Taxonomy" id="51714"/>
    <lineage>
        <taxon>Eukaryota</taxon>
        <taxon>Viridiplantae</taxon>
        <taxon>Chlorophyta</taxon>
        <taxon>core chlorophytes</taxon>
        <taxon>Chlorophyceae</taxon>
        <taxon>CS clade</taxon>
        <taxon>Chlamydomonadales</taxon>
        <taxon>Volvocaceae</taxon>
        <taxon>Volvox</taxon>
    </lineage>
</organism>
<comment type="caution">
    <text evidence="2">The sequence shown here is derived from an EMBL/GenBank/DDBJ whole genome shotgun (WGS) entry which is preliminary data.</text>
</comment>
<feature type="compositionally biased region" description="Acidic residues" evidence="1">
    <location>
        <begin position="230"/>
        <end position="264"/>
    </location>
</feature>
<name>A0ABQ5SBT6_9CHLO</name>
<dbReference type="EMBL" id="BSDZ01000078">
    <property type="protein sequence ID" value="GLI67091.1"/>
    <property type="molecule type" value="Genomic_DNA"/>
</dbReference>
<sequence>MEDFNVTDRQQELINALVQRKQLESSKTSFTVPATPVPVGAGGTAQHTPGLGALELPKGTTKSGRNDEPPGTQDGRTSQRQKQPAHGEDALMMVLAANAARIHQKEKEIKAARRRQAKSSEPSKARNSSRNATNSSKARNSSRNATNSSKAAAKKVTNNDDVRPSTKVRRTSTGIKRKVPVEDKSKDGDDNNDSYDHRRKKVRSASEDVRCTRARRQRGSSGSKKKQELLEEEVSKDEKSEDEQDDATSAQEDDDNEDSEIEDD</sequence>
<evidence type="ECO:0000313" key="3">
    <source>
        <dbReference type="Proteomes" id="UP001165090"/>
    </source>
</evidence>
<feature type="compositionally biased region" description="Basic residues" evidence="1">
    <location>
        <begin position="166"/>
        <end position="178"/>
    </location>
</feature>
<evidence type="ECO:0000313" key="2">
    <source>
        <dbReference type="EMBL" id="GLI67091.1"/>
    </source>
</evidence>
<feature type="region of interest" description="Disordered" evidence="1">
    <location>
        <begin position="23"/>
        <end position="264"/>
    </location>
</feature>
<proteinExistence type="predicted"/>